<dbReference type="PANTHER" id="PTHR33048:SF47">
    <property type="entry name" value="INTEGRAL MEMBRANE PROTEIN-RELATED"/>
    <property type="match status" value="1"/>
</dbReference>
<dbReference type="GO" id="GO:0016020">
    <property type="term" value="C:membrane"/>
    <property type="evidence" value="ECO:0007669"/>
    <property type="project" value="UniProtKB-SubCell"/>
</dbReference>
<name>A0A8H4WB18_9HELO</name>
<feature type="transmembrane region" description="Helical" evidence="7">
    <location>
        <begin position="213"/>
        <end position="237"/>
    </location>
</feature>
<dbReference type="Pfam" id="PF20684">
    <property type="entry name" value="Fung_rhodopsin"/>
    <property type="match status" value="1"/>
</dbReference>
<evidence type="ECO:0000256" key="7">
    <source>
        <dbReference type="SAM" id="Phobius"/>
    </source>
</evidence>
<feature type="transmembrane region" description="Helical" evidence="7">
    <location>
        <begin position="20"/>
        <end position="39"/>
    </location>
</feature>
<organism evidence="9 10">
    <name type="scientific">Cudoniella acicularis</name>
    <dbReference type="NCBI Taxonomy" id="354080"/>
    <lineage>
        <taxon>Eukaryota</taxon>
        <taxon>Fungi</taxon>
        <taxon>Dikarya</taxon>
        <taxon>Ascomycota</taxon>
        <taxon>Pezizomycotina</taxon>
        <taxon>Leotiomycetes</taxon>
        <taxon>Helotiales</taxon>
        <taxon>Tricladiaceae</taxon>
        <taxon>Cudoniella</taxon>
    </lineage>
</organism>
<comment type="subcellular location">
    <subcellularLocation>
        <location evidence="1">Membrane</location>
        <topology evidence="1">Multi-pass membrane protein</topology>
    </subcellularLocation>
</comment>
<sequence>MDRTVSFTPQYLAADQSRTLANIGITFTVLEVVFILLFLTSRIRTKTANCLDTYLMTPAFFFCLMEPMACFYSIKYGGNGRHIASLTPKEIEIYLKCEIVVIFAYIPAVALPKLSILYLYLKIFTTKTYRYSVYSIAAIIIASLIASTVVACNFCTPFPFIWDKTIPGGHCLDQAKASIWVSFPNIITDLAMLVLPLPVVWKLHTSKNQKIGLTVTFLAFSLGLITSILRFANFFRMDEADSTWDITGMTWSTVEPGVYLIAACLPSLRSLFAPLIKKIDLRDVRTRFRRYGSGIASYPTDGTLKPVRLTNRSAKKGSSEVRFQEHGNATGLQEDKLSDGNEMDPVSCHRSATEDEDKPEKWSTGLESGLNLGIRVPNEYSISVTPRV</sequence>
<dbReference type="EMBL" id="JAAMPI010000021">
    <property type="protein sequence ID" value="KAF4637484.1"/>
    <property type="molecule type" value="Genomic_DNA"/>
</dbReference>
<evidence type="ECO:0000256" key="5">
    <source>
        <dbReference type="ARBA" id="ARBA00038359"/>
    </source>
</evidence>
<feature type="domain" description="Rhodopsin" evidence="8">
    <location>
        <begin position="39"/>
        <end position="272"/>
    </location>
</feature>
<feature type="transmembrane region" description="Helical" evidence="7">
    <location>
        <begin position="99"/>
        <end position="121"/>
    </location>
</feature>
<evidence type="ECO:0000256" key="1">
    <source>
        <dbReference type="ARBA" id="ARBA00004141"/>
    </source>
</evidence>
<keyword evidence="10" id="KW-1185">Reference proteome</keyword>
<comment type="caution">
    <text evidence="9">The sequence shown here is derived from an EMBL/GenBank/DDBJ whole genome shotgun (WGS) entry which is preliminary data.</text>
</comment>
<protein>
    <recommendedName>
        <fullName evidence="8">Rhodopsin domain-containing protein</fullName>
    </recommendedName>
</protein>
<dbReference type="OrthoDB" id="5401779at2759"/>
<dbReference type="InterPro" id="IPR052337">
    <property type="entry name" value="SAT4-like"/>
</dbReference>
<feature type="transmembrane region" description="Helical" evidence="7">
    <location>
        <begin position="182"/>
        <end position="201"/>
    </location>
</feature>
<evidence type="ECO:0000313" key="10">
    <source>
        <dbReference type="Proteomes" id="UP000566819"/>
    </source>
</evidence>
<comment type="similarity">
    <text evidence="5">Belongs to the SAT4 family.</text>
</comment>
<keyword evidence="4 7" id="KW-0472">Membrane</keyword>
<proteinExistence type="inferred from homology"/>
<evidence type="ECO:0000256" key="3">
    <source>
        <dbReference type="ARBA" id="ARBA00022989"/>
    </source>
</evidence>
<dbReference type="AlphaFoldDB" id="A0A8H4WB18"/>
<evidence type="ECO:0000256" key="2">
    <source>
        <dbReference type="ARBA" id="ARBA00022692"/>
    </source>
</evidence>
<evidence type="ECO:0000256" key="6">
    <source>
        <dbReference type="SAM" id="MobiDB-lite"/>
    </source>
</evidence>
<gene>
    <name evidence="9" type="ORF">G7Y89_g596</name>
</gene>
<feature type="transmembrane region" description="Helical" evidence="7">
    <location>
        <begin position="51"/>
        <end position="74"/>
    </location>
</feature>
<keyword evidence="3 7" id="KW-1133">Transmembrane helix</keyword>
<evidence type="ECO:0000313" key="9">
    <source>
        <dbReference type="EMBL" id="KAF4637484.1"/>
    </source>
</evidence>
<evidence type="ECO:0000259" key="8">
    <source>
        <dbReference type="Pfam" id="PF20684"/>
    </source>
</evidence>
<feature type="transmembrane region" description="Helical" evidence="7">
    <location>
        <begin position="133"/>
        <end position="162"/>
    </location>
</feature>
<dbReference type="InterPro" id="IPR049326">
    <property type="entry name" value="Rhodopsin_dom_fungi"/>
</dbReference>
<reference evidence="9 10" key="1">
    <citation type="submission" date="2020-03" db="EMBL/GenBank/DDBJ databases">
        <title>Draft Genome Sequence of Cudoniella acicularis.</title>
        <authorList>
            <person name="Buettner E."/>
            <person name="Kellner H."/>
        </authorList>
    </citation>
    <scope>NUCLEOTIDE SEQUENCE [LARGE SCALE GENOMIC DNA]</scope>
    <source>
        <strain evidence="9 10">DSM 108380</strain>
    </source>
</reference>
<feature type="region of interest" description="Disordered" evidence="6">
    <location>
        <begin position="313"/>
        <end position="366"/>
    </location>
</feature>
<accession>A0A8H4WB18</accession>
<dbReference type="Proteomes" id="UP000566819">
    <property type="component" value="Unassembled WGS sequence"/>
</dbReference>
<keyword evidence="2 7" id="KW-0812">Transmembrane</keyword>
<dbReference type="PANTHER" id="PTHR33048">
    <property type="entry name" value="PTH11-LIKE INTEGRAL MEMBRANE PROTEIN (AFU_ORTHOLOGUE AFUA_5G11245)"/>
    <property type="match status" value="1"/>
</dbReference>
<evidence type="ECO:0000256" key="4">
    <source>
        <dbReference type="ARBA" id="ARBA00023136"/>
    </source>
</evidence>